<feature type="region of interest" description="Disordered" evidence="1">
    <location>
        <begin position="362"/>
        <end position="396"/>
    </location>
</feature>
<feature type="compositionally biased region" description="Polar residues" evidence="1">
    <location>
        <begin position="293"/>
        <end position="304"/>
    </location>
</feature>
<keyword evidence="3" id="KW-1185">Reference proteome</keyword>
<dbReference type="Gramene" id="GBG74680">
    <property type="protein sequence ID" value="GBG74680"/>
    <property type="gene ID" value="CBR_g19087"/>
</dbReference>
<organism evidence="2 3">
    <name type="scientific">Chara braunii</name>
    <name type="common">Braun's stonewort</name>
    <dbReference type="NCBI Taxonomy" id="69332"/>
    <lineage>
        <taxon>Eukaryota</taxon>
        <taxon>Viridiplantae</taxon>
        <taxon>Streptophyta</taxon>
        <taxon>Charophyceae</taxon>
        <taxon>Charales</taxon>
        <taxon>Characeae</taxon>
        <taxon>Chara</taxon>
    </lineage>
</organism>
<feature type="region of interest" description="Disordered" evidence="1">
    <location>
        <begin position="952"/>
        <end position="981"/>
    </location>
</feature>
<feature type="compositionally biased region" description="Basic and acidic residues" evidence="1">
    <location>
        <begin position="765"/>
        <end position="780"/>
    </location>
</feature>
<feature type="compositionally biased region" description="Polar residues" evidence="1">
    <location>
        <begin position="710"/>
        <end position="723"/>
    </location>
</feature>
<feature type="region of interest" description="Disordered" evidence="1">
    <location>
        <begin position="1142"/>
        <end position="1193"/>
    </location>
</feature>
<feature type="region of interest" description="Disordered" evidence="1">
    <location>
        <begin position="248"/>
        <end position="349"/>
    </location>
</feature>
<reference evidence="2 3" key="1">
    <citation type="journal article" date="2018" name="Cell">
        <title>The Chara Genome: Secondary Complexity and Implications for Plant Terrestrialization.</title>
        <authorList>
            <person name="Nishiyama T."/>
            <person name="Sakayama H."/>
            <person name="Vries J.D."/>
            <person name="Buschmann H."/>
            <person name="Saint-Marcoux D."/>
            <person name="Ullrich K.K."/>
            <person name="Haas F.B."/>
            <person name="Vanderstraeten L."/>
            <person name="Becker D."/>
            <person name="Lang D."/>
            <person name="Vosolsobe S."/>
            <person name="Rombauts S."/>
            <person name="Wilhelmsson P.K.I."/>
            <person name="Janitza P."/>
            <person name="Kern R."/>
            <person name="Heyl A."/>
            <person name="Rumpler F."/>
            <person name="Villalobos L.I.A.C."/>
            <person name="Clay J.M."/>
            <person name="Skokan R."/>
            <person name="Toyoda A."/>
            <person name="Suzuki Y."/>
            <person name="Kagoshima H."/>
            <person name="Schijlen E."/>
            <person name="Tajeshwar N."/>
            <person name="Catarino B."/>
            <person name="Hetherington A.J."/>
            <person name="Saltykova A."/>
            <person name="Bonnot C."/>
            <person name="Breuninger H."/>
            <person name="Symeonidi A."/>
            <person name="Radhakrishnan G.V."/>
            <person name="Van Nieuwerburgh F."/>
            <person name="Deforce D."/>
            <person name="Chang C."/>
            <person name="Karol K.G."/>
            <person name="Hedrich R."/>
            <person name="Ulvskov P."/>
            <person name="Glockner G."/>
            <person name="Delwiche C.F."/>
            <person name="Petrasek J."/>
            <person name="Van de Peer Y."/>
            <person name="Friml J."/>
            <person name="Beilby M."/>
            <person name="Dolan L."/>
            <person name="Kohara Y."/>
            <person name="Sugano S."/>
            <person name="Fujiyama A."/>
            <person name="Delaux P.-M."/>
            <person name="Quint M."/>
            <person name="TheiBen G."/>
            <person name="Hagemann M."/>
            <person name="Harholt J."/>
            <person name="Dunand C."/>
            <person name="Zachgo S."/>
            <person name="Langdale J."/>
            <person name="Maumus F."/>
            <person name="Straeten D.V.D."/>
            <person name="Gould S.B."/>
            <person name="Rensing S.A."/>
        </authorList>
    </citation>
    <scope>NUCLEOTIDE SEQUENCE [LARGE SCALE GENOMIC DNA]</scope>
    <source>
        <strain evidence="2 3">S276</strain>
    </source>
</reference>
<name>A0A388KX75_CHABU</name>
<comment type="caution">
    <text evidence="2">The sequence shown here is derived from an EMBL/GenBank/DDBJ whole genome shotgun (WGS) entry which is preliminary data.</text>
</comment>
<feature type="region of interest" description="Disordered" evidence="1">
    <location>
        <begin position="1092"/>
        <end position="1128"/>
    </location>
</feature>
<protein>
    <submittedName>
        <fullName evidence="2">Uncharacterized protein</fullName>
    </submittedName>
</protein>
<gene>
    <name evidence="2" type="ORF">CBR_g19087</name>
</gene>
<feature type="compositionally biased region" description="Basic and acidic residues" evidence="1">
    <location>
        <begin position="132"/>
        <end position="143"/>
    </location>
</feature>
<accession>A0A388KX75</accession>
<dbReference type="EMBL" id="BFEA01000208">
    <property type="protein sequence ID" value="GBG74680.1"/>
    <property type="molecule type" value="Genomic_DNA"/>
</dbReference>
<feature type="compositionally biased region" description="Low complexity" evidence="1">
    <location>
        <begin position="1165"/>
        <end position="1175"/>
    </location>
</feature>
<feature type="compositionally biased region" description="Basic and acidic residues" evidence="1">
    <location>
        <begin position="724"/>
        <end position="735"/>
    </location>
</feature>
<feature type="compositionally biased region" description="Basic and acidic residues" evidence="1">
    <location>
        <begin position="168"/>
        <end position="198"/>
    </location>
</feature>
<feature type="region of interest" description="Disordered" evidence="1">
    <location>
        <begin position="591"/>
        <end position="628"/>
    </location>
</feature>
<evidence type="ECO:0000256" key="1">
    <source>
        <dbReference type="SAM" id="MobiDB-lite"/>
    </source>
</evidence>
<feature type="compositionally biased region" description="Low complexity" evidence="1">
    <location>
        <begin position="386"/>
        <end position="395"/>
    </location>
</feature>
<feature type="region of interest" description="Disordered" evidence="1">
    <location>
        <begin position="111"/>
        <end position="201"/>
    </location>
</feature>
<feature type="region of interest" description="Disordered" evidence="1">
    <location>
        <begin position="704"/>
        <end position="806"/>
    </location>
</feature>
<feature type="compositionally biased region" description="Polar residues" evidence="1">
    <location>
        <begin position="1142"/>
        <end position="1158"/>
    </location>
</feature>
<proteinExistence type="predicted"/>
<dbReference type="Proteomes" id="UP000265515">
    <property type="component" value="Unassembled WGS sequence"/>
</dbReference>
<feature type="compositionally biased region" description="Polar residues" evidence="1">
    <location>
        <begin position="1105"/>
        <end position="1118"/>
    </location>
</feature>
<feature type="compositionally biased region" description="Basic and acidic residues" evidence="1">
    <location>
        <begin position="326"/>
        <end position="344"/>
    </location>
</feature>
<evidence type="ECO:0000313" key="3">
    <source>
        <dbReference type="Proteomes" id="UP000265515"/>
    </source>
</evidence>
<feature type="compositionally biased region" description="Gly residues" evidence="1">
    <location>
        <begin position="598"/>
        <end position="607"/>
    </location>
</feature>
<evidence type="ECO:0000313" key="2">
    <source>
        <dbReference type="EMBL" id="GBG74680.1"/>
    </source>
</evidence>
<sequence>MRKLADLHSIAILPPGSLGGGEGGGGGGRGECQELTCGARKLRAWQKLQKRRTDRAVKVHSKPEGHFGKPGGPLKAFRQKKNEKPSNLEATGVNGVVATVRKGVMAKQMKVKQEKHMTTAMMETRLSIPRGRKNDSKAMEVKRSSGTSEEVQPEKKEGSGTALRTRRKSTEGKGEPVPKEGDEKTTSSVHKEECKQAEGSDLVLRIRRRNLIHGQGESSRLKKGSGAIMASDDTNRLAALEEGAVVSDASGEMAGTPRKRTQGEGEPVLKKGHVACDNEEVSSLSKEQEKPDQSSATLLRSQQKCVHPEEEEEEEEHVFKNGGAECDDKAASRLERESHEEGMISERGATGMQALELEYTQSQSHRTLSRVKHPEGCNSFSEEKSTSGGVSVKGKSLTHGSTLKIETSEGLMTPACPTVEVAASSADICAKTVKSKEAGNELCSAAALSNSTPDNSKDVIKKAPATGGLTPSHDDPIGNGNGSSNLLQIDNGKDCRFSSQVATLDQSVEQEKEVLVEEGGMPGSRFLFFTSALPVGSAGTERGNMQQSRREGERCIVHAYSWVRKRKRVESAVHHHQRKLLCVVANTDGDGNGDGDGDGGSGSGSGSDSGTPRDRKRPSMPSWAMVPKVHEGDQGGVAMVEDPARLRVSNAQATCGDGPSTARDAAVCGNMAADRPGETNNLNYWDRHASGRLFVHSSVGASGHAGESRTMVQVQQKQPITSCEESRTEGSRQRDATGSFVVEPIRKAVQAQQGRTTPPPHLMRGKQDPREDRNEREKQTKGVGKATTGMEKEPGGEEGDIPGLTRCSSPTTMVQRKEMQNGHCANSMHDGGIGGREAREGSSESAVLHITADLRGTDSCIDGPCVNGAVPLVTLDIRRSESRISGHNAVESPTSEYCLAQREQDGTLHHIYDEAADTGVVQAGAPSGKACDESHLHQQDVQNELRLLDEKEQDAAVGSCPSVRKSGETHATNTDDEPHNRRLLASDRGCGDILPSSVCESDPFRHRNQTIDVPVPSLERSHGQRDTVDCRDTSAMETSAAMEKTWKMEMPQRRSTRVRRSTDTTKCDGIWYAGELTLKAFERRRIVKKKPVKATSSLGEVDCQVPSQRGNEPTSTVPNLRPPARCQGGCNKALQLHHRASFNSRHWSSSESLSQNQEGELRKPSSSVNNDSDSGSAHRHGDGHGQNVDGCIQEDNAKPTREEEEEGGTTTSEAEWQKKRRPELCLLLSTCRQFGQVLKSLANERICSDSNVFGTSTRSKGGEGGDWGRMLEKKHTLTTNGRMGRRNARRESHLCPHCSRVYNCEPRAFHCHVKLCYLKRSEIGTKPTGQHDKTEVARNRRKGIAKRLPAVGNSHMDDSTGRKEWEEPWRVVPMTEDHVIGRHVPSLCADVNMREMNEPENHRHSVSGLHRLTALASVVEGITQQEEAAIGSLLSF</sequence>